<evidence type="ECO:0000313" key="1">
    <source>
        <dbReference type="EMBL" id="MET3658883.1"/>
    </source>
</evidence>
<dbReference type="RefSeq" id="WP_354314504.1">
    <property type="nucleotide sequence ID" value="NZ_JBEPME010000007.1"/>
</dbReference>
<protein>
    <submittedName>
        <fullName evidence="1">Uncharacterized protein</fullName>
    </submittedName>
</protein>
<dbReference type="EMBL" id="JBEPME010000007">
    <property type="protein sequence ID" value="MET3658883.1"/>
    <property type="molecule type" value="Genomic_DNA"/>
</dbReference>
<organism evidence="1 2">
    <name type="scientific">Sporosarcina psychrophila</name>
    <name type="common">Bacillus psychrophilus</name>
    <dbReference type="NCBI Taxonomy" id="1476"/>
    <lineage>
        <taxon>Bacteria</taxon>
        <taxon>Bacillati</taxon>
        <taxon>Bacillota</taxon>
        <taxon>Bacilli</taxon>
        <taxon>Bacillales</taxon>
        <taxon>Caryophanaceae</taxon>
        <taxon>Sporosarcina</taxon>
    </lineage>
</organism>
<accession>A0ABV2KFS3</accession>
<sequence>MKVNVFLYHDGTESSKELIYTGNSNNVNDATITLEQLESNKPFLTESEKGIVEVRVHKITQPIYATVGNEPMKEYSLVPISLNKEDIKLGPNRA</sequence>
<dbReference type="Proteomes" id="UP001549104">
    <property type="component" value="Unassembled WGS sequence"/>
</dbReference>
<name>A0ABV2KFS3_SPOPS</name>
<reference evidence="1 2" key="1">
    <citation type="submission" date="2024-06" db="EMBL/GenBank/DDBJ databases">
        <title>Sorghum-associated microbial communities from plants grown in Nebraska, USA.</title>
        <authorList>
            <person name="Schachtman D."/>
        </authorList>
    </citation>
    <scope>NUCLEOTIDE SEQUENCE [LARGE SCALE GENOMIC DNA]</scope>
    <source>
        <strain evidence="1 2">1288</strain>
    </source>
</reference>
<comment type="caution">
    <text evidence="1">The sequence shown here is derived from an EMBL/GenBank/DDBJ whole genome shotgun (WGS) entry which is preliminary data.</text>
</comment>
<evidence type="ECO:0000313" key="2">
    <source>
        <dbReference type="Proteomes" id="UP001549104"/>
    </source>
</evidence>
<proteinExistence type="predicted"/>
<gene>
    <name evidence="1" type="ORF">ABIC55_004002</name>
</gene>
<keyword evidence="2" id="KW-1185">Reference proteome</keyword>